<dbReference type="VEuPathDB" id="FungiDB:I7I51_08576"/>
<dbReference type="EMBL" id="CP069109">
    <property type="protein sequence ID" value="QSS59144.1"/>
    <property type="molecule type" value="Genomic_DNA"/>
</dbReference>
<evidence type="ECO:0000313" key="3">
    <source>
        <dbReference type="Proteomes" id="UP000663671"/>
    </source>
</evidence>
<dbReference type="AlphaFoldDB" id="A0A8A1M392"/>
<dbReference type="Proteomes" id="UP000663671">
    <property type="component" value="Chromosome 2"/>
</dbReference>
<evidence type="ECO:0000313" key="2">
    <source>
        <dbReference type="EMBL" id="QSS59144.1"/>
    </source>
</evidence>
<sequence>MPNRPQLLWLPLGELSSNDDNDNDKDKDIDNERTSLAGTKLTCLRCRCDCRPNHPSWSKDQKSILLVVEDESIGQHTKPRTTGDGANIVALFIISKPVDRDRNELADAGVIDVAYSIVHVKGSGRADGSFFSLGASEMAEVGCALMQRVWSSVVDVFIMVVQLFCPGVHEPHLSSCSILPPQNMRSRKRVPSAKQLRQRNQNASNVCAVRRDLHDSNISSAMRESIPKKSLSAVNYATIGLLEGGDLLIRHERLSHNKDGSKKKPRTPSKPRKPTSKKSAPSAISSVTASPMTLPPFAIDDRQRKIFLGADVLSDAPDTNKYPLATLTMA</sequence>
<feature type="compositionally biased region" description="Low complexity" evidence="1">
    <location>
        <begin position="277"/>
        <end position="286"/>
    </location>
</feature>
<accession>A0A8A1M392</accession>
<name>A0A8A1M392_AJECA</name>
<protein>
    <submittedName>
        <fullName evidence="2">Uncharacterized protein</fullName>
    </submittedName>
</protein>
<evidence type="ECO:0000256" key="1">
    <source>
        <dbReference type="SAM" id="MobiDB-lite"/>
    </source>
</evidence>
<feature type="region of interest" description="Disordered" evidence="1">
    <location>
        <begin position="254"/>
        <end position="295"/>
    </location>
</feature>
<reference evidence="2" key="1">
    <citation type="submission" date="2021-01" db="EMBL/GenBank/DDBJ databases">
        <title>Chromosome-level genome assembly of a human fungal pathogen reveals clustering of transcriptionally co-regulated genes.</title>
        <authorList>
            <person name="Voorhies M."/>
            <person name="Cohen S."/>
            <person name="Shea T.P."/>
            <person name="Petrus S."/>
            <person name="Munoz J.F."/>
            <person name="Poplawski S."/>
            <person name="Goldman W.E."/>
            <person name="Michael T."/>
            <person name="Cuomo C.A."/>
            <person name="Sil A."/>
            <person name="Beyhan S."/>
        </authorList>
    </citation>
    <scope>NUCLEOTIDE SEQUENCE</scope>
    <source>
        <strain evidence="2">WU24</strain>
    </source>
</reference>
<gene>
    <name evidence="2" type="ORF">I7I51_08576</name>
</gene>
<feature type="region of interest" description="Disordered" evidence="1">
    <location>
        <begin position="13"/>
        <end position="32"/>
    </location>
</feature>
<proteinExistence type="predicted"/>
<feature type="non-terminal residue" evidence="2">
    <location>
        <position position="1"/>
    </location>
</feature>
<dbReference type="OrthoDB" id="10490871at2759"/>
<feature type="region of interest" description="Disordered" evidence="1">
    <location>
        <begin position="180"/>
        <end position="206"/>
    </location>
</feature>
<feature type="compositionally biased region" description="Basic residues" evidence="1">
    <location>
        <begin position="263"/>
        <end position="276"/>
    </location>
</feature>
<organism evidence="2 3">
    <name type="scientific">Ajellomyces capsulatus</name>
    <name type="common">Darling's disease fungus</name>
    <name type="synonym">Histoplasma capsulatum</name>
    <dbReference type="NCBI Taxonomy" id="5037"/>
    <lineage>
        <taxon>Eukaryota</taxon>
        <taxon>Fungi</taxon>
        <taxon>Dikarya</taxon>
        <taxon>Ascomycota</taxon>
        <taxon>Pezizomycotina</taxon>
        <taxon>Eurotiomycetes</taxon>
        <taxon>Eurotiomycetidae</taxon>
        <taxon>Onygenales</taxon>
        <taxon>Ajellomycetaceae</taxon>
        <taxon>Histoplasma</taxon>
    </lineage>
</organism>